<protein>
    <submittedName>
        <fullName evidence="3">Ribosomal L1 domain-containing protein 1-like</fullName>
    </submittedName>
</protein>
<dbReference type="InterPro" id="IPR016095">
    <property type="entry name" value="Ribosomal_uL1_3-a/b-sand"/>
</dbReference>
<dbReference type="OrthoDB" id="10251727at2759"/>
<dbReference type="InterPro" id="IPR023674">
    <property type="entry name" value="Ribosomal_uL1-like"/>
</dbReference>
<dbReference type="FunFam" id="3.40.50.790:FF:000012">
    <property type="entry name" value="Ribosomal protein L1p/L10e family"/>
    <property type="match status" value="1"/>
</dbReference>
<dbReference type="InterPro" id="IPR028364">
    <property type="entry name" value="Ribosomal_uL1/biogenesis"/>
</dbReference>
<dbReference type="Gramene" id="Jr13_26080_p1">
    <property type="protein sequence ID" value="cds.Jr13_26080_p1"/>
    <property type="gene ID" value="Jr13_26080"/>
</dbReference>
<dbReference type="GO" id="GO:0005730">
    <property type="term" value="C:nucleolus"/>
    <property type="evidence" value="ECO:0000318"/>
    <property type="project" value="GO_Central"/>
</dbReference>
<feature type="compositionally biased region" description="Basic and acidic residues" evidence="1">
    <location>
        <begin position="267"/>
        <end position="284"/>
    </location>
</feature>
<dbReference type="Gene3D" id="3.40.50.790">
    <property type="match status" value="1"/>
</dbReference>
<sequence>MAVTSPNPPLPTPSRVSSTTIHTAVAALLKWRNSKSGTQKPQLLQQDEFVYLILTLKKIPSQSRTNPHKIPLPHAIQSPHLSQELCLIIDDRPHSNLTKASAKSKIDSDQVPVSKVLKLSKLKSDYRPFEAKRKLCDSYDMFFADKRVVPLLPGLLGKHFYKKKKIPVPVDLKHKNWKEQIEKACSSALLFLRTGTCSVVKVARLSMEKDEIVENVVAAIQGIAEIVPRKWGGVRSLHLKLLDSLALPVYQVVPDVRLRIEGLKEEEGKGEEAAKDKSKKGERVGKKRGRIHEVKYMDRNVGEVIHEDEVGSDEIVGGEVGDGENGEMDIGESGNKKRKKGDKTEVGVSGESKHLKKLAKLKNKVILTETRDELLAAKGKKEGGIKKGNVGLSVEDGGSGGKKEKSGKMKLRSGEMKVKARKSRKAAG</sequence>
<dbReference type="PANTHER" id="PTHR23105">
    <property type="entry name" value="RIBOSOMAL PROTEIN L7AE FAMILY MEMBER"/>
    <property type="match status" value="1"/>
</dbReference>
<feature type="compositionally biased region" description="Basic residues" evidence="1">
    <location>
        <begin position="419"/>
        <end position="428"/>
    </location>
</feature>
<dbReference type="FunCoup" id="A0A2I4ECK6">
    <property type="interactions" value="3635"/>
</dbReference>
<feature type="region of interest" description="Disordered" evidence="1">
    <location>
        <begin position="267"/>
        <end position="286"/>
    </location>
</feature>
<accession>A0A2I4ECK6</accession>
<feature type="region of interest" description="Disordered" evidence="1">
    <location>
        <begin position="314"/>
        <end position="354"/>
    </location>
</feature>
<evidence type="ECO:0000313" key="3">
    <source>
        <dbReference type="RefSeq" id="XP_018817127.1"/>
    </source>
</evidence>
<dbReference type="Proteomes" id="UP000235220">
    <property type="component" value="Chromosome 13"/>
</dbReference>
<dbReference type="RefSeq" id="XP_018817127.1">
    <property type="nucleotide sequence ID" value="XM_018961582.2"/>
</dbReference>
<keyword evidence="2" id="KW-1185">Reference proteome</keyword>
<feature type="region of interest" description="Disordered" evidence="1">
    <location>
        <begin position="379"/>
        <end position="428"/>
    </location>
</feature>
<dbReference type="AlphaFoldDB" id="A0A2I4ECK6"/>
<dbReference type="CDD" id="cd00403">
    <property type="entry name" value="Ribosomal_L1"/>
    <property type="match status" value="1"/>
</dbReference>
<dbReference type="KEGG" id="jre:108988344"/>
<dbReference type="GO" id="GO:0003723">
    <property type="term" value="F:RNA binding"/>
    <property type="evidence" value="ECO:0000318"/>
    <property type="project" value="GO_Central"/>
</dbReference>
<feature type="compositionally biased region" description="Acidic residues" evidence="1">
    <location>
        <begin position="321"/>
        <end position="330"/>
    </location>
</feature>
<organism evidence="2 3">
    <name type="scientific">Juglans regia</name>
    <name type="common">English walnut</name>
    <dbReference type="NCBI Taxonomy" id="51240"/>
    <lineage>
        <taxon>Eukaryota</taxon>
        <taxon>Viridiplantae</taxon>
        <taxon>Streptophyta</taxon>
        <taxon>Embryophyta</taxon>
        <taxon>Tracheophyta</taxon>
        <taxon>Spermatophyta</taxon>
        <taxon>Magnoliopsida</taxon>
        <taxon>eudicotyledons</taxon>
        <taxon>Gunneridae</taxon>
        <taxon>Pentapetalae</taxon>
        <taxon>rosids</taxon>
        <taxon>fabids</taxon>
        <taxon>Fagales</taxon>
        <taxon>Juglandaceae</taxon>
        <taxon>Juglans</taxon>
    </lineage>
</organism>
<dbReference type="Pfam" id="PF00687">
    <property type="entry name" value="Ribosomal_L1"/>
    <property type="match status" value="1"/>
</dbReference>
<name>A0A2I4ECK6_JUGRE</name>
<dbReference type="STRING" id="51240.A0A2I4ECK6"/>
<feature type="compositionally biased region" description="Basic and acidic residues" evidence="1">
    <location>
        <begin position="401"/>
        <end position="418"/>
    </location>
</feature>
<dbReference type="GeneID" id="108988344"/>
<evidence type="ECO:0000256" key="1">
    <source>
        <dbReference type="SAM" id="MobiDB-lite"/>
    </source>
</evidence>
<evidence type="ECO:0000313" key="2">
    <source>
        <dbReference type="Proteomes" id="UP000235220"/>
    </source>
</evidence>
<gene>
    <name evidence="3" type="primary">LOC108988344</name>
</gene>
<dbReference type="SUPFAM" id="SSF56808">
    <property type="entry name" value="Ribosomal protein L1"/>
    <property type="match status" value="1"/>
</dbReference>
<proteinExistence type="predicted"/>
<reference evidence="3" key="1">
    <citation type="submission" date="2025-08" db="UniProtKB">
        <authorList>
            <consortium name="RefSeq"/>
        </authorList>
    </citation>
    <scope>IDENTIFICATION</scope>
    <source>
        <tissue evidence="3">Leaves</tissue>
    </source>
</reference>
<dbReference type="InterPro" id="IPR050257">
    <property type="entry name" value="eL8/uL1-like"/>
</dbReference>